<keyword evidence="1" id="KW-0560">Oxidoreductase</keyword>
<dbReference type="AlphaFoldDB" id="A0A9P0LLT7"/>
<evidence type="ECO:0000256" key="2">
    <source>
        <dbReference type="SAM" id="Phobius"/>
    </source>
</evidence>
<evidence type="ECO:0000313" key="4">
    <source>
        <dbReference type="Proteomes" id="UP001152888"/>
    </source>
</evidence>
<dbReference type="PANTHER" id="PTHR43157:SF31">
    <property type="entry name" value="PHOSPHATIDYLINOSITOL-GLYCAN BIOSYNTHESIS CLASS F PROTEIN"/>
    <property type="match status" value="1"/>
</dbReference>
<dbReference type="Gene3D" id="3.40.50.720">
    <property type="entry name" value="NAD(P)-binding Rossmann-like Domain"/>
    <property type="match status" value="1"/>
</dbReference>
<dbReference type="PANTHER" id="PTHR43157">
    <property type="entry name" value="PHOSPHATIDYLINOSITOL-GLYCAN BIOSYNTHESIS CLASS F PROTEIN-RELATED"/>
    <property type="match status" value="1"/>
</dbReference>
<proteinExistence type="predicted"/>
<sequence length="163" mass="18281">MSEAFMNDFDQFTQSWWPYVISFIISIISAIRIYMGGSKCESSGRIEGKNVIITGGASGIGLETTKELSKRGANIILAIRNAEKGTKAVEEIKNFYQKAKVTVKILDMSEFSSIRAFAQQIIDEYEKIDILINNAGIIFHPYKRTSEGNELTFVTNYLGKFSI</sequence>
<reference evidence="3" key="1">
    <citation type="submission" date="2022-03" db="EMBL/GenBank/DDBJ databases">
        <authorList>
            <person name="Sayadi A."/>
        </authorList>
    </citation>
    <scope>NUCLEOTIDE SEQUENCE</scope>
</reference>
<comment type="caution">
    <text evidence="3">The sequence shown here is derived from an EMBL/GenBank/DDBJ whole genome shotgun (WGS) entry which is preliminary data.</text>
</comment>
<dbReference type="PRINTS" id="PR00081">
    <property type="entry name" value="GDHRDH"/>
</dbReference>
<protein>
    <submittedName>
        <fullName evidence="3">Uncharacterized protein</fullName>
    </submittedName>
</protein>
<dbReference type="EMBL" id="CAKOFQ010007232">
    <property type="protein sequence ID" value="CAH1995552.1"/>
    <property type="molecule type" value="Genomic_DNA"/>
</dbReference>
<gene>
    <name evidence="3" type="ORF">ACAOBT_LOCUS22675</name>
</gene>
<name>A0A9P0LLT7_ACAOB</name>
<keyword evidence="2" id="KW-1133">Transmembrane helix</keyword>
<accession>A0A9P0LLT7</accession>
<keyword evidence="4" id="KW-1185">Reference proteome</keyword>
<dbReference type="SUPFAM" id="SSF51735">
    <property type="entry name" value="NAD(P)-binding Rossmann-fold domains"/>
    <property type="match status" value="1"/>
</dbReference>
<dbReference type="InterPro" id="IPR036291">
    <property type="entry name" value="NAD(P)-bd_dom_sf"/>
</dbReference>
<dbReference type="OrthoDB" id="542013at2759"/>
<dbReference type="Pfam" id="PF00106">
    <property type="entry name" value="adh_short"/>
    <property type="match status" value="1"/>
</dbReference>
<dbReference type="InterPro" id="IPR002347">
    <property type="entry name" value="SDR_fam"/>
</dbReference>
<organism evidence="3 4">
    <name type="scientific">Acanthoscelides obtectus</name>
    <name type="common">Bean weevil</name>
    <name type="synonym">Bruchus obtectus</name>
    <dbReference type="NCBI Taxonomy" id="200917"/>
    <lineage>
        <taxon>Eukaryota</taxon>
        <taxon>Metazoa</taxon>
        <taxon>Ecdysozoa</taxon>
        <taxon>Arthropoda</taxon>
        <taxon>Hexapoda</taxon>
        <taxon>Insecta</taxon>
        <taxon>Pterygota</taxon>
        <taxon>Neoptera</taxon>
        <taxon>Endopterygota</taxon>
        <taxon>Coleoptera</taxon>
        <taxon>Polyphaga</taxon>
        <taxon>Cucujiformia</taxon>
        <taxon>Chrysomeloidea</taxon>
        <taxon>Chrysomelidae</taxon>
        <taxon>Bruchinae</taxon>
        <taxon>Bruchini</taxon>
        <taxon>Acanthoscelides</taxon>
    </lineage>
</organism>
<dbReference type="Proteomes" id="UP001152888">
    <property type="component" value="Unassembled WGS sequence"/>
</dbReference>
<evidence type="ECO:0000256" key="1">
    <source>
        <dbReference type="ARBA" id="ARBA00023002"/>
    </source>
</evidence>
<feature type="transmembrane region" description="Helical" evidence="2">
    <location>
        <begin position="16"/>
        <end position="35"/>
    </location>
</feature>
<dbReference type="GO" id="GO:0016491">
    <property type="term" value="F:oxidoreductase activity"/>
    <property type="evidence" value="ECO:0007669"/>
    <property type="project" value="UniProtKB-KW"/>
</dbReference>
<keyword evidence="2" id="KW-0472">Membrane</keyword>
<evidence type="ECO:0000313" key="3">
    <source>
        <dbReference type="EMBL" id="CAH1995552.1"/>
    </source>
</evidence>
<keyword evidence="2" id="KW-0812">Transmembrane</keyword>